<dbReference type="Gene3D" id="1.10.60.10">
    <property type="entry name" value="Iron dependent repressor, metal binding and dimerisation domain"/>
    <property type="match status" value="1"/>
</dbReference>
<dbReference type="GO" id="GO:0003700">
    <property type="term" value="F:DNA-binding transcription factor activity"/>
    <property type="evidence" value="ECO:0007669"/>
    <property type="project" value="InterPro"/>
</dbReference>
<evidence type="ECO:0000256" key="4">
    <source>
        <dbReference type="ARBA" id="ARBA00023163"/>
    </source>
</evidence>
<dbReference type="Pfam" id="PF02742">
    <property type="entry name" value="Fe_dep_repr_C"/>
    <property type="match status" value="1"/>
</dbReference>
<dbReference type="InterPro" id="IPR012318">
    <property type="entry name" value="HTH_CRP"/>
</dbReference>
<accession>A0A4R2L5Z2</accession>
<dbReference type="InterPro" id="IPR022687">
    <property type="entry name" value="HTH_DTXR"/>
</dbReference>
<dbReference type="InterPro" id="IPR022689">
    <property type="entry name" value="Iron_dep_repressor"/>
</dbReference>
<gene>
    <name evidence="6" type="ORF">EV212_1204</name>
</gene>
<dbReference type="RefSeq" id="WP_132094197.1">
    <property type="nucleotide sequence ID" value="NZ_JANKAQ010000019.1"/>
</dbReference>
<proteinExistence type="inferred from homology"/>
<evidence type="ECO:0000313" key="7">
    <source>
        <dbReference type="Proteomes" id="UP000295711"/>
    </source>
</evidence>
<comment type="caution">
    <text evidence="6">The sequence shown here is derived from an EMBL/GenBank/DDBJ whole genome shotgun (WGS) entry which is preliminary data.</text>
</comment>
<dbReference type="Pfam" id="PF01325">
    <property type="entry name" value="Fe_dep_repress"/>
    <property type="match status" value="1"/>
</dbReference>
<dbReference type="GO" id="GO:0003677">
    <property type="term" value="F:DNA binding"/>
    <property type="evidence" value="ECO:0007669"/>
    <property type="project" value="UniProtKB-KW"/>
</dbReference>
<dbReference type="SUPFAM" id="SSF47979">
    <property type="entry name" value="Iron-dependent repressor protein, dimerization domain"/>
    <property type="match status" value="1"/>
</dbReference>
<dbReference type="AlphaFoldDB" id="A0A4R2L5Z2"/>
<dbReference type="PANTHER" id="PTHR33238:SF7">
    <property type="entry name" value="IRON-DEPENDENT TRANSCRIPTIONAL REGULATOR"/>
    <property type="match status" value="1"/>
</dbReference>
<name>A0A4R2L5Z2_9FIRM</name>
<evidence type="ECO:0000256" key="3">
    <source>
        <dbReference type="ARBA" id="ARBA00023125"/>
    </source>
</evidence>
<dbReference type="GO" id="GO:0046914">
    <property type="term" value="F:transition metal ion binding"/>
    <property type="evidence" value="ECO:0007669"/>
    <property type="project" value="InterPro"/>
</dbReference>
<evidence type="ECO:0000259" key="5">
    <source>
        <dbReference type="PROSITE" id="PS50944"/>
    </source>
</evidence>
<dbReference type="InterPro" id="IPR001367">
    <property type="entry name" value="Fe_dep_repressor"/>
</dbReference>
<dbReference type="InterPro" id="IPR050536">
    <property type="entry name" value="DtxR_MntR_Metal-Reg"/>
</dbReference>
<keyword evidence="3" id="KW-0238">DNA-binding</keyword>
<evidence type="ECO:0000313" key="6">
    <source>
        <dbReference type="EMBL" id="TCO81875.1"/>
    </source>
</evidence>
<reference evidence="6 7" key="1">
    <citation type="submission" date="2019-03" db="EMBL/GenBank/DDBJ databases">
        <title>Genomic Encyclopedia of Type Strains, Phase IV (KMG-IV): sequencing the most valuable type-strain genomes for metagenomic binning, comparative biology and taxonomic classification.</title>
        <authorList>
            <person name="Goeker M."/>
        </authorList>
    </citation>
    <scope>NUCLEOTIDE SEQUENCE [LARGE SCALE GENOMIC DNA]</scope>
    <source>
        <strain evidence="6 7">DSM 28559</strain>
    </source>
</reference>
<dbReference type="SUPFAM" id="SSF46785">
    <property type="entry name" value="Winged helix' DNA-binding domain"/>
    <property type="match status" value="1"/>
</dbReference>
<evidence type="ECO:0000256" key="2">
    <source>
        <dbReference type="ARBA" id="ARBA00023015"/>
    </source>
</evidence>
<dbReference type="InterPro" id="IPR036390">
    <property type="entry name" value="WH_DNA-bd_sf"/>
</dbReference>
<dbReference type="PROSITE" id="PS50944">
    <property type="entry name" value="HTH_DTXR"/>
    <property type="match status" value="1"/>
</dbReference>
<dbReference type="GO" id="GO:0046983">
    <property type="term" value="F:protein dimerization activity"/>
    <property type="evidence" value="ECO:0007669"/>
    <property type="project" value="InterPro"/>
</dbReference>
<dbReference type="SMART" id="SM00419">
    <property type="entry name" value="HTH_CRP"/>
    <property type="match status" value="1"/>
</dbReference>
<keyword evidence="4" id="KW-0804">Transcription</keyword>
<comment type="similarity">
    <text evidence="1">Belongs to the DtxR/MntR family.</text>
</comment>
<dbReference type="InterPro" id="IPR036421">
    <property type="entry name" value="Fe_dep_repressor_sf"/>
</dbReference>
<organism evidence="6 7">
    <name type="scientific">Frisingicoccus caecimuris</name>
    <dbReference type="NCBI Taxonomy" id="1796636"/>
    <lineage>
        <taxon>Bacteria</taxon>
        <taxon>Bacillati</taxon>
        <taxon>Bacillota</taxon>
        <taxon>Clostridia</taxon>
        <taxon>Lachnospirales</taxon>
        <taxon>Lachnospiraceae</taxon>
        <taxon>Frisingicoccus</taxon>
    </lineage>
</organism>
<dbReference type="EMBL" id="SLXA01000020">
    <property type="protein sequence ID" value="TCO81875.1"/>
    <property type="molecule type" value="Genomic_DNA"/>
</dbReference>
<dbReference type="Proteomes" id="UP000295711">
    <property type="component" value="Unassembled WGS sequence"/>
</dbReference>
<sequence>MKIKNGLSSSMEDYLREIYVLTQKKDEVRVTDVAQFLGISKPSVNRAMNTLKEQGYIEHEHYGTIHLTKAGLEAGKNVYDTYKVVYKFLTEMLELEPADAREEAHLLEHDISKGTRKKLKKFMKKKK</sequence>
<dbReference type="PANTHER" id="PTHR33238">
    <property type="entry name" value="IRON (METAL) DEPENDENT REPRESSOR, DTXR FAMILY"/>
    <property type="match status" value="1"/>
</dbReference>
<dbReference type="InterPro" id="IPR036388">
    <property type="entry name" value="WH-like_DNA-bd_sf"/>
</dbReference>
<keyword evidence="2" id="KW-0805">Transcription regulation</keyword>
<dbReference type="Gene3D" id="1.10.10.10">
    <property type="entry name" value="Winged helix-like DNA-binding domain superfamily/Winged helix DNA-binding domain"/>
    <property type="match status" value="1"/>
</dbReference>
<keyword evidence="7" id="KW-1185">Reference proteome</keyword>
<dbReference type="OrthoDB" id="9794394at2"/>
<evidence type="ECO:0000256" key="1">
    <source>
        <dbReference type="ARBA" id="ARBA00007871"/>
    </source>
</evidence>
<feature type="domain" description="HTH dtxR-type" evidence="5">
    <location>
        <begin position="7"/>
        <end position="68"/>
    </location>
</feature>
<protein>
    <submittedName>
        <fullName evidence="6">DtxR family iron (Metal) dependent repressor</fullName>
    </submittedName>
</protein>
<dbReference type="SMART" id="SM00529">
    <property type="entry name" value="HTH_DTXR"/>
    <property type="match status" value="1"/>
</dbReference>